<dbReference type="PANTHER" id="PTHR20883">
    <property type="entry name" value="PHYTANOYL-COA DIOXYGENASE DOMAIN CONTAINING 1"/>
    <property type="match status" value="1"/>
</dbReference>
<keyword evidence="2" id="KW-1185">Reference proteome</keyword>
<gene>
    <name evidence="1" type="ORF">ACFPYJ_04285</name>
</gene>
<organism evidence="1 2">
    <name type="scientific">Paenibacillus solisilvae</name>
    <dbReference type="NCBI Taxonomy" id="2486751"/>
    <lineage>
        <taxon>Bacteria</taxon>
        <taxon>Bacillati</taxon>
        <taxon>Bacillota</taxon>
        <taxon>Bacilli</taxon>
        <taxon>Bacillales</taxon>
        <taxon>Paenibacillaceae</taxon>
        <taxon>Paenibacillus</taxon>
    </lineage>
</organism>
<accession>A0ABW0VUJ7</accession>
<dbReference type="GO" id="GO:0051213">
    <property type="term" value="F:dioxygenase activity"/>
    <property type="evidence" value="ECO:0007669"/>
    <property type="project" value="UniProtKB-KW"/>
</dbReference>
<dbReference type="Pfam" id="PF05721">
    <property type="entry name" value="PhyH"/>
    <property type="match status" value="1"/>
</dbReference>
<reference evidence="2" key="1">
    <citation type="journal article" date="2019" name="Int. J. Syst. Evol. Microbiol.">
        <title>The Global Catalogue of Microorganisms (GCM) 10K type strain sequencing project: providing services to taxonomists for standard genome sequencing and annotation.</title>
        <authorList>
            <consortium name="The Broad Institute Genomics Platform"/>
            <consortium name="The Broad Institute Genome Sequencing Center for Infectious Disease"/>
            <person name="Wu L."/>
            <person name="Ma J."/>
        </authorList>
    </citation>
    <scope>NUCLEOTIDE SEQUENCE [LARGE SCALE GENOMIC DNA]</scope>
    <source>
        <strain evidence="2">CGMCC 1.3240</strain>
    </source>
</reference>
<dbReference type="Gene3D" id="2.60.120.620">
    <property type="entry name" value="q2cbj1_9rhob like domain"/>
    <property type="match status" value="1"/>
</dbReference>
<evidence type="ECO:0000313" key="2">
    <source>
        <dbReference type="Proteomes" id="UP001596047"/>
    </source>
</evidence>
<dbReference type="Proteomes" id="UP001596047">
    <property type="component" value="Unassembled WGS sequence"/>
</dbReference>
<proteinExistence type="predicted"/>
<name>A0ABW0VUJ7_9BACL</name>
<dbReference type="EMBL" id="JBHSOW010000015">
    <property type="protein sequence ID" value="MFC5648349.1"/>
    <property type="molecule type" value="Genomic_DNA"/>
</dbReference>
<dbReference type="InterPro" id="IPR008775">
    <property type="entry name" value="Phytyl_CoA_dOase-like"/>
</dbReference>
<comment type="caution">
    <text evidence="1">The sequence shown here is derived from an EMBL/GenBank/DDBJ whole genome shotgun (WGS) entry which is preliminary data.</text>
</comment>
<sequence length="252" mass="28209">MKLSYEQKQSMLEHGYVHVKDVIPKIMVDEALRHINHSVGEGMNPADLPIFRSQSFCPELQSTPPITDLFNRTPVKALVDDLIGADMTGHIGGGQVALRFPTLQDPPHRPGPHLDGTYSPTNGVKEGTIANFTMLVGVLLSPVREANSGNFTVWPGTHQQYEQYFREHGPESLLKGLPKVEMPEPVQTMGEPGDVFLVHYQLAHGVAPNTSPFPRYAIFFRVKHIHHNEDWKAPMTDIWLHWPGMKDIVSGK</sequence>
<dbReference type="PANTHER" id="PTHR20883:SF51">
    <property type="entry name" value="PHYTANOYL-COA HYDROXYLASE"/>
    <property type="match status" value="1"/>
</dbReference>
<dbReference type="SUPFAM" id="SSF51197">
    <property type="entry name" value="Clavaminate synthase-like"/>
    <property type="match status" value="1"/>
</dbReference>
<dbReference type="RefSeq" id="WP_379186797.1">
    <property type="nucleotide sequence ID" value="NZ_JBHSOW010000015.1"/>
</dbReference>
<protein>
    <submittedName>
        <fullName evidence="1">Phytanoyl-CoA dioxygenase family protein</fullName>
    </submittedName>
</protein>
<keyword evidence="1" id="KW-0223">Dioxygenase</keyword>
<keyword evidence="1" id="KW-0560">Oxidoreductase</keyword>
<evidence type="ECO:0000313" key="1">
    <source>
        <dbReference type="EMBL" id="MFC5648349.1"/>
    </source>
</evidence>